<dbReference type="Pfam" id="PF17862">
    <property type="entry name" value="AAA_lid_3"/>
    <property type="match status" value="1"/>
</dbReference>
<evidence type="ECO:0000256" key="2">
    <source>
        <dbReference type="ARBA" id="ARBA00022741"/>
    </source>
</evidence>
<keyword evidence="4" id="KW-0067">ATP-binding</keyword>
<dbReference type="EMBL" id="JABTTQ020000005">
    <property type="protein sequence ID" value="KAK6155393.1"/>
    <property type="molecule type" value="Genomic_DNA"/>
</dbReference>
<name>A0ABR0X6X3_REHGL</name>
<proteinExistence type="predicted"/>
<comment type="subcellular location">
    <subcellularLocation>
        <location evidence="1">Mitochondrion outer membrane</location>
        <topology evidence="1">Single-pass membrane protein</topology>
    </subcellularLocation>
</comment>
<dbReference type="InterPro" id="IPR051701">
    <property type="entry name" value="Mito_OM_Translocase_MSP1"/>
</dbReference>
<dbReference type="Gene3D" id="1.10.8.60">
    <property type="match status" value="1"/>
</dbReference>
<evidence type="ECO:0000256" key="5">
    <source>
        <dbReference type="ARBA" id="ARBA00023128"/>
    </source>
</evidence>
<dbReference type="InterPro" id="IPR041569">
    <property type="entry name" value="AAA_lid_3"/>
</dbReference>
<keyword evidence="3" id="KW-0472">Membrane</keyword>
<gene>
    <name evidence="7" type="ORF">DH2020_009641</name>
</gene>
<evidence type="ECO:0000256" key="1">
    <source>
        <dbReference type="ARBA" id="ARBA00004572"/>
    </source>
</evidence>
<dbReference type="InterPro" id="IPR056653">
    <property type="entry name" value="DUF7751"/>
</dbReference>
<feature type="domain" description="AAA+ ATPase" evidence="6">
    <location>
        <begin position="693"/>
        <end position="831"/>
    </location>
</feature>
<dbReference type="Pfam" id="PF00004">
    <property type="entry name" value="AAA"/>
    <property type="match status" value="1"/>
</dbReference>
<comment type="caution">
    <text evidence="7">The sequence shown here is derived from an EMBL/GenBank/DDBJ whole genome shotgun (WGS) entry which is preliminary data.</text>
</comment>
<keyword evidence="3" id="KW-1000">Mitochondrion outer membrane</keyword>
<reference evidence="7 8" key="1">
    <citation type="journal article" date="2021" name="Comput. Struct. Biotechnol. J.">
        <title>De novo genome assembly of the potent medicinal plant Rehmannia glutinosa using nanopore technology.</title>
        <authorList>
            <person name="Ma L."/>
            <person name="Dong C."/>
            <person name="Song C."/>
            <person name="Wang X."/>
            <person name="Zheng X."/>
            <person name="Niu Y."/>
            <person name="Chen S."/>
            <person name="Feng W."/>
        </authorList>
    </citation>
    <scope>NUCLEOTIDE SEQUENCE [LARGE SCALE GENOMIC DNA]</scope>
    <source>
        <strain evidence="7">DH-2019</strain>
    </source>
</reference>
<dbReference type="PANTHER" id="PTHR45644">
    <property type="entry name" value="AAA ATPASE, PUTATIVE (AFU_ORTHOLOGUE AFUA_2G12920)-RELATED-RELATED"/>
    <property type="match status" value="1"/>
</dbReference>
<dbReference type="InterPro" id="IPR003960">
    <property type="entry name" value="ATPase_AAA_CS"/>
</dbReference>
<keyword evidence="2" id="KW-0547">Nucleotide-binding</keyword>
<dbReference type="InterPro" id="IPR003593">
    <property type="entry name" value="AAA+_ATPase"/>
</dbReference>
<organism evidence="7 8">
    <name type="scientific">Rehmannia glutinosa</name>
    <name type="common">Chinese foxglove</name>
    <dbReference type="NCBI Taxonomy" id="99300"/>
    <lineage>
        <taxon>Eukaryota</taxon>
        <taxon>Viridiplantae</taxon>
        <taxon>Streptophyta</taxon>
        <taxon>Embryophyta</taxon>
        <taxon>Tracheophyta</taxon>
        <taxon>Spermatophyta</taxon>
        <taxon>Magnoliopsida</taxon>
        <taxon>eudicotyledons</taxon>
        <taxon>Gunneridae</taxon>
        <taxon>Pentapetalae</taxon>
        <taxon>asterids</taxon>
        <taxon>lamiids</taxon>
        <taxon>Lamiales</taxon>
        <taxon>Orobanchaceae</taxon>
        <taxon>Rehmannieae</taxon>
        <taxon>Rehmannia</taxon>
    </lineage>
</organism>
<dbReference type="Proteomes" id="UP001318860">
    <property type="component" value="Unassembled WGS sequence"/>
</dbReference>
<evidence type="ECO:0000256" key="3">
    <source>
        <dbReference type="ARBA" id="ARBA00022787"/>
    </source>
</evidence>
<dbReference type="SMART" id="SM00382">
    <property type="entry name" value="AAA"/>
    <property type="match status" value="1"/>
</dbReference>
<dbReference type="Gene3D" id="3.40.50.300">
    <property type="entry name" value="P-loop containing nucleotide triphosphate hydrolases"/>
    <property type="match status" value="1"/>
</dbReference>
<dbReference type="PANTHER" id="PTHR45644:SF39">
    <property type="entry name" value="AAA-TYPE ATPASE FAMILY PROTEIN-RELATED"/>
    <property type="match status" value="1"/>
</dbReference>
<keyword evidence="8" id="KW-1185">Reference proteome</keyword>
<dbReference type="PROSITE" id="PS00674">
    <property type="entry name" value="AAA"/>
    <property type="match status" value="1"/>
</dbReference>
<accession>A0ABR0X6X3</accession>
<evidence type="ECO:0000313" key="7">
    <source>
        <dbReference type="EMBL" id="KAK6155393.1"/>
    </source>
</evidence>
<dbReference type="InterPro" id="IPR003959">
    <property type="entry name" value="ATPase_AAA_core"/>
</dbReference>
<dbReference type="InterPro" id="IPR027417">
    <property type="entry name" value="P-loop_NTPase"/>
</dbReference>
<protein>
    <recommendedName>
        <fullName evidence="6">AAA+ ATPase domain-containing protein</fullName>
    </recommendedName>
</protein>
<dbReference type="SUPFAM" id="SSF52540">
    <property type="entry name" value="P-loop containing nucleoside triphosphate hydrolases"/>
    <property type="match status" value="1"/>
</dbReference>
<dbReference type="Pfam" id="PF24933">
    <property type="entry name" value="DUF7751"/>
    <property type="match status" value="1"/>
</dbReference>
<evidence type="ECO:0000259" key="6">
    <source>
        <dbReference type="SMART" id="SM00382"/>
    </source>
</evidence>
<keyword evidence="5" id="KW-0496">Mitochondrion</keyword>
<evidence type="ECO:0000313" key="8">
    <source>
        <dbReference type="Proteomes" id="UP001318860"/>
    </source>
</evidence>
<evidence type="ECO:0000256" key="4">
    <source>
        <dbReference type="ARBA" id="ARBA00022840"/>
    </source>
</evidence>
<sequence length="951" mass="107087">MRLNFLFTFLHNIQVPTSSALVRDSIRVAPSLTLLVELSPNKASVQQCVFSLSFVELQVSIFINVDASLIWFSFSLYTNSSRREPTASSHLDMDDFKKADSDLDSLKCRILGKQEAVDSLPVHDTEEFKFIMSSSNSVSNGNNGQPQPAPKKIKGNNFYCFVNNGAGNQMTNIPSPANSSFVFNSSSASRPMTAHMLRPGAPTELERKFALFNHLLLAQLTQNQQQQCVQQGRQPFMQQTLPLQQHQHPVQQVQRQVSQVENQKIPNAGVPSEEEAINVGFVANTAIHSMDMETSFNNFPYYLSETTKHHLVASYFIFMKQKPQSRPKHQPTRHRVLLSGPEGSDIYQESLSMALARYFRAKLLVFDCHMNLRNHSLHFVDFKYQTPQKYNKLLKWSFRNVEDSGPIFGSRGRVLCVHKSKGVGVRLDMPIPEGNDLGGLCNEVCIDVEDQVKPLFTPFQGLCAGSRLIVFVKHAETCLAESADTCQGISGVVNRLPGNIFVIGSHIQKEFKENFYGTTLKEQKFQDSSELLLNIFPEKISIQMPEVLIQHELECKGLETLNVTDQKLTNENAERVVKWALGREIMAHPQINSRLRLVLSQESIFYGLETLRAIQTKNNSKTFPKAQSDFADKIQDIATDNPYEKRILEDVIRHKEIDVKFDDVGALDNIKDALKEIVILPLQRPELFCKGQLRKGILLFGPPGTGKTMLAKAVATEAGANFFNISLSSITSKWYGDSEKVVKAIFSLASKVAPSVLFIDEVDSVFGRRKESEHEVTRKVKCEFMLNWDGLLTKDTERVIVLAATNRPFDLDEAVIRRMPRRFLVNLPDITNRSKILKVILAKEDLSGDVDFDSIAHMTDGFSGSDLKNLCVAAAYRPVREIVKKDKRKSPEGKQAEIRPLNMQDFKYACDQVRASVSSRSRSMVELLQWNGFLTGRSQGQATEAAPSYFI</sequence>